<dbReference type="InterPro" id="IPR008502">
    <property type="entry name" value="Prolamin-like"/>
</dbReference>
<feature type="chain" id="PRO_5016370015" description="Prolamin-like domain-containing protein" evidence="2">
    <location>
        <begin position="24"/>
        <end position="178"/>
    </location>
</feature>
<gene>
    <name evidence="4" type="ORF">Pyn_32044</name>
</gene>
<name>A0A314YMG3_PRUYE</name>
<dbReference type="GO" id="GO:0009567">
    <property type="term" value="P:double fertilization forming a zygote and endosperm"/>
    <property type="evidence" value="ECO:0007669"/>
    <property type="project" value="TreeGrafter"/>
</dbReference>
<dbReference type="Pfam" id="PF05617">
    <property type="entry name" value="Prolamin_like"/>
    <property type="match status" value="1"/>
</dbReference>
<feature type="domain" description="Prolamin-like" evidence="3">
    <location>
        <begin position="102"/>
        <end position="165"/>
    </location>
</feature>
<evidence type="ECO:0000256" key="2">
    <source>
        <dbReference type="SAM" id="SignalP"/>
    </source>
</evidence>
<dbReference type="GO" id="GO:0031982">
    <property type="term" value="C:vesicle"/>
    <property type="evidence" value="ECO:0007669"/>
    <property type="project" value="TreeGrafter"/>
</dbReference>
<dbReference type="GO" id="GO:0080155">
    <property type="term" value="P:regulation of double fertilization forming a zygote and endosperm"/>
    <property type="evidence" value="ECO:0007669"/>
    <property type="project" value="TreeGrafter"/>
</dbReference>
<evidence type="ECO:0000313" key="4">
    <source>
        <dbReference type="EMBL" id="PQQ09765.1"/>
    </source>
</evidence>
<dbReference type="Proteomes" id="UP000250321">
    <property type="component" value="Unassembled WGS sequence"/>
</dbReference>
<keyword evidence="1 2" id="KW-0732">Signal</keyword>
<reference evidence="4 5" key="1">
    <citation type="submission" date="2018-02" db="EMBL/GenBank/DDBJ databases">
        <title>Draft genome of wild Prunus yedoensis var. nudiflora.</title>
        <authorList>
            <person name="Baek S."/>
            <person name="Kim J.-H."/>
            <person name="Choi K."/>
            <person name="Kim G.-B."/>
            <person name="Cho A."/>
            <person name="Jang H."/>
            <person name="Shin C.-H."/>
            <person name="Yu H.-J."/>
            <person name="Mun J.-H."/>
        </authorList>
    </citation>
    <scope>NUCLEOTIDE SEQUENCE [LARGE SCALE GENOMIC DNA]</scope>
    <source>
        <strain evidence="5">cv. Jeju island</strain>
        <tissue evidence="4">Leaf</tissue>
    </source>
</reference>
<evidence type="ECO:0000256" key="1">
    <source>
        <dbReference type="ARBA" id="ARBA00022729"/>
    </source>
</evidence>
<dbReference type="STRING" id="2094558.A0A314YMG3"/>
<dbReference type="AlphaFoldDB" id="A0A314YMG3"/>
<evidence type="ECO:0000313" key="5">
    <source>
        <dbReference type="Proteomes" id="UP000250321"/>
    </source>
</evidence>
<proteinExistence type="predicted"/>
<dbReference type="PANTHER" id="PTHR31181:SF73">
    <property type="entry name" value="EGG CELL-SECRETED PROTEIN 1.1"/>
    <property type="match status" value="1"/>
</dbReference>
<dbReference type="EMBL" id="PJQY01000578">
    <property type="protein sequence ID" value="PQQ09765.1"/>
    <property type="molecule type" value="Genomic_DNA"/>
</dbReference>
<protein>
    <recommendedName>
        <fullName evidence="3">Prolamin-like domain-containing protein</fullName>
    </recommendedName>
</protein>
<feature type="signal peptide" evidence="2">
    <location>
        <begin position="1"/>
        <end position="23"/>
    </location>
</feature>
<dbReference type="GO" id="GO:2000008">
    <property type="term" value="P:regulation of protein localization to cell surface"/>
    <property type="evidence" value="ECO:0007669"/>
    <property type="project" value="TreeGrafter"/>
</dbReference>
<dbReference type="GO" id="GO:0005576">
    <property type="term" value="C:extracellular region"/>
    <property type="evidence" value="ECO:0007669"/>
    <property type="project" value="TreeGrafter"/>
</dbReference>
<keyword evidence="5" id="KW-1185">Reference proteome</keyword>
<accession>A0A314YMG3</accession>
<dbReference type="OrthoDB" id="1887119at2759"/>
<evidence type="ECO:0000259" key="3">
    <source>
        <dbReference type="Pfam" id="PF05617"/>
    </source>
</evidence>
<organism evidence="4 5">
    <name type="scientific">Prunus yedoensis var. nudiflora</name>
    <dbReference type="NCBI Taxonomy" id="2094558"/>
    <lineage>
        <taxon>Eukaryota</taxon>
        <taxon>Viridiplantae</taxon>
        <taxon>Streptophyta</taxon>
        <taxon>Embryophyta</taxon>
        <taxon>Tracheophyta</taxon>
        <taxon>Spermatophyta</taxon>
        <taxon>Magnoliopsida</taxon>
        <taxon>eudicotyledons</taxon>
        <taxon>Gunneridae</taxon>
        <taxon>Pentapetalae</taxon>
        <taxon>rosids</taxon>
        <taxon>fabids</taxon>
        <taxon>Rosales</taxon>
        <taxon>Rosaceae</taxon>
        <taxon>Amygdaloideae</taxon>
        <taxon>Amygdaleae</taxon>
        <taxon>Prunus</taxon>
    </lineage>
</organism>
<comment type="caution">
    <text evidence="4">The sequence shown here is derived from an EMBL/GenBank/DDBJ whole genome shotgun (WGS) entry which is preliminary data.</text>
</comment>
<sequence>MRISISVVLLFVSSALLFNVGFGRHNPPYVTQFLIDRAAHAHPKVVSHAPHPKAVSRLWFYFGKPLMPPPPPPVPAAPKQQPPPQVPALPTWKPPTQEDYEKCWSSLTDIDRLVGDLISAFFTGDYSRIGPDCCAAIDGIDQNCFGLMLDQFNNRYYVPAVRQSCADQRSPPKAPSKA</sequence>
<dbReference type="PANTHER" id="PTHR31181">
    <property type="entry name" value="EGG CELL-SECRETED PROTEIN 1.4"/>
    <property type="match status" value="1"/>
</dbReference>